<evidence type="ECO:0000313" key="7">
    <source>
        <dbReference type="Proteomes" id="UP000199682"/>
    </source>
</evidence>
<keyword evidence="2" id="KW-0808">Transferase</keyword>
<evidence type="ECO:0000256" key="3">
    <source>
        <dbReference type="ARBA" id="ARBA00023027"/>
    </source>
</evidence>
<dbReference type="PANTHER" id="PTHR11085">
    <property type="entry name" value="NAD-DEPENDENT PROTEIN DEACYLASE SIRTUIN-5, MITOCHONDRIAL-RELATED"/>
    <property type="match status" value="1"/>
</dbReference>
<reference evidence="7" key="1">
    <citation type="submission" date="2016-10" db="EMBL/GenBank/DDBJ databases">
        <authorList>
            <person name="Varghese N."/>
            <person name="Submissions S."/>
        </authorList>
    </citation>
    <scope>NUCLEOTIDE SEQUENCE [LARGE SCALE GENOMIC DNA]</scope>
    <source>
        <strain evidence="7">DSM 44796</strain>
    </source>
</reference>
<protein>
    <recommendedName>
        <fullName evidence="1">protein acetyllysine N-acetyltransferase</fullName>
        <ecNumber evidence="1">2.3.1.286</ecNumber>
    </recommendedName>
</protein>
<dbReference type="InterPro" id="IPR003000">
    <property type="entry name" value="Sirtuin"/>
</dbReference>
<dbReference type="AlphaFoldDB" id="A0A1G9HSD2"/>
<name>A0A1G9HSD2_9PSEU</name>
<dbReference type="Proteomes" id="UP000199682">
    <property type="component" value="Unassembled WGS sequence"/>
</dbReference>
<dbReference type="Pfam" id="PF02146">
    <property type="entry name" value="SIR2"/>
    <property type="match status" value="1"/>
</dbReference>
<sequence length="265" mass="28796">MIEEAYDRAAELIAGADAVLVCAGAGIGVDSGLPDFRGTEGFWRAYPPYERLGLKFEEIADPVHFADDPALAWGFYGHRLGLYRATVPHEGFAVLRSWGARVFTSNVDGQFQKAGFADVAEVHGSIHHAQCVEPCTDEIWECSFDVAVDPATMRATGELPSCPSCGGLARPNILMFGDWGWVPHRSQRQLDELTAWRRNQRRLVVVEVGAGTAVPTVRRHAELASAANGALIRINVREPEVRHGRGVSLPVGALEALTALARRTA</sequence>
<dbReference type="InterPro" id="IPR026591">
    <property type="entry name" value="Sirtuin_cat_small_dom_sf"/>
</dbReference>
<accession>A0A1G9HSD2</accession>
<proteinExistence type="predicted"/>
<dbReference type="InterPro" id="IPR050134">
    <property type="entry name" value="NAD-dep_sirtuin_deacylases"/>
</dbReference>
<keyword evidence="3" id="KW-0520">NAD</keyword>
<dbReference type="Gene3D" id="3.30.1600.10">
    <property type="entry name" value="SIR2/SIRT2 'Small Domain"/>
    <property type="match status" value="1"/>
</dbReference>
<organism evidence="6 7">
    <name type="scientific">Lentzea albidocapillata subsp. violacea</name>
    <dbReference type="NCBI Taxonomy" id="128104"/>
    <lineage>
        <taxon>Bacteria</taxon>
        <taxon>Bacillati</taxon>
        <taxon>Actinomycetota</taxon>
        <taxon>Actinomycetes</taxon>
        <taxon>Pseudonocardiales</taxon>
        <taxon>Pseudonocardiaceae</taxon>
        <taxon>Lentzea</taxon>
    </lineage>
</organism>
<dbReference type="GO" id="GO:0070403">
    <property type="term" value="F:NAD+ binding"/>
    <property type="evidence" value="ECO:0007669"/>
    <property type="project" value="InterPro"/>
</dbReference>
<comment type="caution">
    <text evidence="4">Lacks conserved residue(s) required for the propagation of feature annotation.</text>
</comment>
<evidence type="ECO:0000256" key="1">
    <source>
        <dbReference type="ARBA" id="ARBA00012928"/>
    </source>
</evidence>
<gene>
    <name evidence="6" type="ORF">SAMN04488074_109153</name>
</gene>
<feature type="domain" description="Deacetylase sirtuin-type" evidence="5">
    <location>
        <begin position="1"/>
        <end position="265"/>
    </location>
</feature>
<evidence type="ECO:0000259" key="5">
    <source>
        <dbReference type="PROSITE" id="PS50305"/>
    </source>
</evidence>
<evidence type="ECO:0000313" key="6">
    <source>
        <dbReference type="EMBL" id="SDL15858.1"/>
    </source>
</evidence>
<evidence type="ECO:0000256" key="4">
    <source>
        <dbReference type="PROSITE-ProRule" id="PRU00236"/>
    </source>
</evidence>
<dbReference type="SUPFAM" id="SSF52467">
    <property type="entry name" value="DHS-like NAD/FAD-binding domain"/>
    <property type="match status" value="1"/>
</dbReference>
<dbReference type="EC" id="2.3.1.286" evidence="1"/>
<dbReference type="InterPro" id="IPR026590">
    <property type="entry name" value="Ssirtuin_cat_dom"/>
</dbReference>
<dbReference type="PANTHER" id="PTHR11085:SF4">
    <property type="entry name" value="NAD-DEPENDENT PROTEIN DEACYLASE"/>
    <property type="match status" value="1"/>
</dbReference>
<dbReference type="GO" id="GO:0017136">
    <property type="term" value="F:histone deacetylase activity, NAD-dependent"/>
    <property type="evidence" value="ECO:0007669"/>
    <property type="project" value="TreeGrafter"/>
</dbReference>
<dbReference type="Gene3D" id="3.40.50.1220">
    <property type="entry name" value="TPP-binding domain"/>
    <property type="match status" value="1"/>
</dbReference>
<evidence type="ECO:0000256" key="2">
    <source>
        <dbReference type="ARBA" id="ARBA00022679"/>
    </source>
</evidence>
<dbReference type="EMBL" id="FNET01000009">
    <property type="protein sequence ID" value="SDL15858.1"/>
    <property type="molecule type" value="Genomic_DNA"/>
</dbReference>
<dbReference type="InterPro" id="IPR029035">
    <property type="entry name" value="DHS-like_NAD/FAD-binding_dom"/>
</dbReference>
<dbReference type="PROSITE" id="PS50305">
    <property type="entry name" value="SIRTUIN"/>
    <property type="match status" value="1"/>
</dbReference>